<accession>A0ACB8AYA6</accession>
<comment type="caution">
    <text evidence="1">The sequence shown here is derived from an EMBL/GenBank/DDBJ whole genome shotgun (WGS) entry which is preliminary data.</text>
</comment>
<protein>
    <submittedName>
        <fullName evidence="1">Uncharacterized protein</fullName>
    </submittedName>
</protein>
<evidence type="ECO:0000313" key="1">
    <source>
        <dbReference type="EMBL" id="KAH7917971.1"/>
    </source>
</evidence>
<feature type="non-terminal residue" evidence="1">
    <location>
        <position position="1"/>
    </location>
</feature>
<proteinExistence type="predicted"/>
<gene>
    <name evidence="1" type="ORF">BV22DRAFT_995711</name>
</gene>
<evidence type="ECO:0000313" key="2">
    <source>
        <dbReference type="Proteomes" id="UP000790709"/>
    </source>
</evidence>
<name>A0ACB8AYA6_9AGAM</name>
<organism evidence="1 2">
    <name type="scientific">Leucogyrophana mollusca</name>
    <dbReference type="NCBI Taxonomy" id="85980"/>
    <lineage>
        <taxon>Eukaryota</taxon>
        <taxon>Fungi</taxon>
        <taxon>Dikarya</taxon>
        <taxon>Basidiomycota</taxon>
        <taxon>Agaricomycotina</taxon>
        <taxon>Agaricomycetes</taxon>
        <taxon>Agaricomycetidae</taxon>
        <taxon>Boletales</taxon>
        <taxon>Boletales incertae sedis</taxon>
        <taxon>Leucogyrophana</taxon>
    </lineage>
</organism>
<dbReference type="EMBL" id="MU266884">
    <property type="protein sequence ID" value="KAH7917971.1"/>
    <property type="molecule type" value="Genomic_DNA"/>
</dbReference>
<sequence length="69" mass="7856">DSEKTVIFRIEKLAENKEWKMCQVALVWIQTKFTSPIVGANSLGELEENIIKGLGLASRETDYLEKPFV</sequence>
<feature type="non-terminal residue" evidence="1">
    <location>
        <position position="69"/>
    </location>
</feature>
<dbReference type="Proteomes" id="UP000790709">
    <property type="component" value="Unassembled WGS sequence"/>
</dbReference>
<reference evidence="1" key="1">
    <citation type="journal article" date="2021" name="New Phytol.">
        <title>Evolutionary innovations through gain and loss of genes in the ectomycorrhizal Boletales.</title>
        <authorList>
            <person name="Wu G."/>
            <person name="Miyauchi S."/>
            <person name="Morin E."/>
            <person name="Kuo A."/>
            <person name="Drula E."/>
            <person name="Varga T."/>
            <person name="Kohler A."/>
            <person name="Feng B."/>
            <person name="Cao Y."/>
            <person name="Lipzen A."/>
            <person name="Daum C."/>
            <person name="Hundley H."/>
            <person name="Pangilinan J."/>
            <person name="Johnson J."/>
            <person name="Barry K."/>
            <person name="LaButti K."/>
            <person name="Ng V."/>
            <person name="Ahrendt S."/>
            <person name="Min B."/>
            <person name="Choi I.G."/>
            <person name="Park H."/>
            <person name="Plett J.M."/>
            <person name="Magnuson J."/>
            <person name="Spatafora J.W."/>
            <person name="Nagy L.G."/>
            <person name="Henrissat B."/>
            <person name="Grigoriev I.V."/>
            <person name="Yang Z.L."/>
            <person name="Xu J."/>
            <person name="Martin F.M."/>
        </authorList>
    </citation>
    <scope>NUCLEOTIDE SEQUENCE</scope>
    <source>
        <strain evidence="1">KUC20120723A-06</strain>
    </source>
</reference>
<keyword evidence="2" id="KW-1185">Reference proteome</keyword>